<accession>A0A840CK38</accession>
<dbReference type="EMBL" id="JACIEP010000007">
    <property type="protein sequence ID" value="MBB4036330.1"/>
    <property type="molecule type" value="Genomic_DNA"/>
</dbReference>
<sequence length="288" mass="31567">MKRTVIKIDEELCNGCGACVTGCHEGALQLVDGKAVMISDLYCDGLGACIGECPVGAIFFEEREAEPYSEEAVIERMIPKGENVILAHLNHLKEHGEITLLQQGLECLKKHNVSINFPLPRQNNRKEEIKPLACGCPGSMMQEIKRPVASGFTMASTATAQPSELRQFPVQLHLLNPNAGFLQGADLLLAADCTAFAYGGFHSRFLKDRALAIACPKLDSNTQVYVDKLVQMIDEAGIDTLTVLIMEVPCCSGLIRIAQMAREQAERNVPMKVVVISVQGEIKKEEWI</sequence>
<dbReference type="InterPro" id="IPR052911">
    <property type="entry name" value="Corrinoid_activation_enz"/>
</dbReference>
<feature type="domain" description="4Fe-4S ferredoxin-type" evidence="1">
    <location>
        <begin position="4"/>
        <end position="33"/>
    </location>
</feature>
<dbReference type="InterPro" id="IPR017896">
    <property type="entry name" value="4Fe4S_Fe-S-bd"/>
</dbReference>
<evidence type="ECO:0000313" key="2">
    <source>
        <dbReference type="EMBL" id="MBB4036330.1"/>
    </source>
</evidence>
<feature type="domain" description="4Fe-4S ferredoxin-type" evidence="1">
    <location>
        <begin position="34"/>
        <end position="63"/>
    </location>
</feature>
<proteinExistence type="predicted"/>
<dbReference type="PROSITE" id="PS51379">
    <property type="entry name" value="4FE4S_FER_2"/>
    <property type="match status" value="2"/>
</dbReference>
<evidence type="ECO:0000259" key="1">
    <source>
        <dbReference type="PROSITE" id="PS51379"/>
    </source>
</evidence>
<dbReference type="Gene3D" id="3.30.70.20">
    <property type="match status" value="1"/>
</dbReference>
<dbReference type="RefSeq" id="WP_183307233.1">
    <property type="nucleotide sequence ID" value="NZ_JACIEP010000007.1"/>
</dbReference>
<protein>
    <submittedName>
        <fullName evidence="2">NAD-dependent dihydropyrimidine dehydrogenase PreA subunit</fullName>
    </submittedName>
</protein>
<comment type="caution">
    <text evidence="2">The sequence shown here is derived from an EMBL/GenBank/DDBJ whole genome shotgun (WGS) entry which is preliminary data.</text>
</comment>
<organism evidence="2 3">
    <name type="scientific">Dysgonomonas hofstadii</name>
    <dbReference type="NCBI Taxonomy" id="637886"/>
    <lineage>
        <taxon>Bacteria</taxon>
        <taxon>Pseudomonadati</taxon>
        <taxon>Bacteroidota</taxon>
        <taxon>Bacteroidia</taxon>
        <taxon>Bacteroidales</taxon>
        <taxon>Dysgonomonadaceae</taxon>
        <taxon>Dysgonomonas</taxon>
    </lineage>
</organism>
<dbReference type="Pfam" id="PF13237">
    <property type="entry name" value="Fer4_10"/>
    <property type="match status" value="1"/>
</dbReference>
<dbReference type="AlphaFoldDB" id="A0A840CK38"/>
<dbReference type="Proteomes" id="UP000555103">
    <property type="component" value="Unassembled WGS sequence"/>
</dbReference>
<dbReference type="PANTHER" id="PTHR42895">
    <property type="entry name" value="IRON-SULFUR CLUSTER-BINDING PROTEIN-RELATED"/>
    <property type="match status" value="1"/>
</dbReference>
<gene>
    <name evidence="2" type="ORF">GGR21_002232</name>
</gene>
<reference evidence="2 3" key="1">
    <citation type="submission" date="2020-08" db="EMBL/GenBank/DDBJ databases">
        <title>Genomic Encyclopedia of Type Strains, Phase IV (KMG-IV): sequencing the most valuable type-strain genomes for metagenomic binning, comparative biology and taxonomic classification.</title>
        <authorList>
            <person name="Goeker M."/>
        </authorList>
    </citation>
    <scope>NUCLEOTIDE SEQUENCE [LARGE SCALE GENOMIC DNA]</scope>
    <source>
        <strain evidence="2 3">DSM 104969</strain>
    </source>
</reference>
<dbReference type="SUPFAM" id="SSF54862">
    <property type="entry name" value="4Fe-4S ferredoxins"/>
    <property type="match status" value="1"/>
</dbReference>
<keyword evidence="3" id="KW-1185">Reference proteome</keyword>
<dbReference type="PANTHER" id="PTHR42895:SF1">
    <property type="entry name" value="IRON-SULFUR CLUSTER PROTEIN"/>
    <property type="match status" value="1"/>
</dbReference>
<name>A0A840CK38_9BACT</name>
<evidence type="ECO:0000313" key="3">
    <source>
        <dbReference type="Proteomes" id="UP000555103"/>
    </source>
</evidence>